<organism evidence="1 2">
    <name type="scientific">Elysia marginata</name>
    <dbReference type="NCBI Taxonomy" id="1093978"/>
    <lineage>
        <taxon>Eukaryota</taxon>
        <taxon>Metazoa</taxon>
        <taxon>Spiralia</taxon>
        <taxon>Lophotrochozoa</taxon>
        <taxon>Mollusca</taxon>
        <taxon>Gastropoda</taxon>
        <taxon>Heterobranchia</taxon>
        <taxon>Euthyneura</taxon>
        <taxon>Panpulmonata</taxon>
        <taxon>Sacoglossa</taxon>
        <taxon>Placobranchoidea</taxon>
        <taxon>Plakobranchidae</taxon>
        <taxon>Elysia</taxon>
    </lineage>
</organism>
<name>A0AAV4IMD9_9GAST</name>
<evidence type="ECO:0000313" key="1">
    <source>
        <dbReference type="EMBL" id="GFS10447.1"/>
    </source>
</evidence>
<comment type="caution">
    <text evidence="1">The sequence shown here is derived from an EMBL/GenBank/DDBJ whole genome shotgun (WGS) entry which is preliminary data.</text>
</comment>
<dbReference type="Proteomes" id="UP000762676">
    <property type="component" value="Unassembled WGS sequence"/>
</dbReference>
<evidence type="ECO:0000313" key="2">
    <source>
        <dbReference type="Proteomes" id="UP000762676"/>
    </source>
</evidence>
<reference evidence="1 2" key="1">
    <citation type="journal article" date="2021" name="Elife">
        <title>Chloroplast acquisition without the gene transfer in kleptoplastic sea slugs, Plakobranchus ocellatus.</title>
        <authorList>
            <person name="Maeda T."/>
            <person name="Takahashi S."/>
            <person name="Yoshida T."/>
            <person name="Shimamura S."/>
            <person name="Takaki Y."/>
            <person name="Nagai Y."/>
            <person name="Toyoda A."/>
            <person name="Suzuki Y."/>
            <person name="Arimoto A."/>
            <person name="Ishii H."/>
            <person name="Satoh N."/>
            <person name="Nishiyama T."/>
            <person name="Hasebe M."/>
            <person name="Maruyama T."/>
            <person name="Minagawa J."/>
            <person name="Obokata J."/>
            <person name="Shigenobu S."/>
        </authorList>
    </citation>
    <scope>NUCLEOTIDE SEQUENCE [LARGE SCALE GENOMIC DNA]</scope>
</reference>
<gene>
    <name evidence="1" type="ORF">ElyMa_006647000</name>
</gene>
<dbReference type="AlphaFoldDB" id="A0AAV4IMD9"/>
<sequence>MLVIAQQHRDLLSYDQTRVKGAWGINRAIAMSPDAIEMTPGDRVAPEWAPYEPSLKYPLLDMDEANCVQAKGL</sequence>
<dbReference type="EMBL" id="BMAT01013331">
    <property type="protein sequence ID" value="GFS10447.1"/>
    <property type="molecule type" value="Genomic_DNA"/>
</dbReference>
<accession>A0AAV4IMD9</accession>
<proteinExistence type="predicted"/>
<protein>
    <submittedName>
        <fullName evidence="1">Uncharacterized protein</fullName>
    </submittedName>
</protein>
<keyword evidence="2" id="KW-1185">Reference proteome</keyword>